<comment type="caution">
    <text evidence="2">The sequence shown here is derived from an EMBL/GenBank/DDBJ whole genome shotgun (WGS) entry which is preliminary data.</text>
</comment>
<sequence length="244" mass="27599">MTTSADYSHQPCQELSVIRFFSLIPRRPDIERQRFHDHLRHPHGTMGRQIPGMLTYVQAHQFDTDRLGPGQDEFDAVSMPSFDSAKDADALVDEPLFVENIRPDEPLFQDLTRVVFFITEEEVITSRPAIGASDAVDRQWDVLERPTSIQLLQFVRLDGNHDWAGADDAELGRRIGALRHAVNRPSTEVYSDSAAPFLGARQLWWPTLTAFQDGVDADRAAFDELIAQAGHAITMLTVSERFLR</sequence>
<gene>
    <name evidence="2" type="ORF">DX116_04790</name>
</gene>
<dbReference type="GO" id="GO:0016491">
    <property type="term" value="F:oxidoreductase activity"/>
    <property type="evidence" value="ECO:0007669"/>
    <property type="project" value="InterPro"/>
</dbReference>
<protein>
    <submittedName>
        <fullName evidence="2">Ethyl tert-butyl ether degradation protein EthD</fullName>
    </submittedName>
</protein>
<evidence type="ECO:0000259" key="1">
    <source>
        <dbReference type="Pfam" id="PF07110"/>
    </source>
</evidence>
<dbReference type="Pfam" id="PF07110">
    <property type="entry name" value="EthD"/>
    <property type="match status" value="1"/>
</dbReference>
<feature type="domain" description="EthD" evidence="1">
    <location>
        <begin position="27"/>
        <end position="111"/>
    </location>
</feature>
<organism evidence="2 3">
    <name type="scientific">Aeromicrobium endophyticum</name>
    <dbReference type="NCBI Taxonomy" id="2292704"/>
    <lineage>
        <taxon>Bacteria</taxon>
        <taxon>Bacillati</taxon>
        <taxon>Actinomycetota</taxon>
        <taxon>Actinomycetes</taxon>
        <taxon>Propionibacteriales</taxon>
        <taxon>Nocardioidaceae</taxon>
        <taxon>Aeromicrobium</taxon>
    </lineage>
</organism>
<dbReference type="InterPro" id="IPR009799">
    <property type="entry name" value="EthD_dom"/>
</dbReference>
<dbReference type="EMBL" id="QUBR01000001">
    <property type="protein sequence ID" value="REK72917.1"/>
    <property type="molecule type" value="Genomic_DNA"/>
</dbReference>
<dbReference type="InterPro" id="IPR011008">
    <property type="entry name" value="Dimeric_a/b-barrel"/>
</dbReference>
<dbReference type="SUPFAM" id="SSF54909">
    <property type="entry name" value="Dimeric alpha+beta barrel"/>
    <property type="match status" value="1"/>
</dbReference>
<name>A0A371PAI9_9ACTN</name>
<dbReference type="AlphaFoldDB" id="A0A371PAI9"/>
<evidence type="ECO:0000313" key="3">
    <source>
        <dbReference type="Proteomes" id="UP000265581"/>
    </source>
</evidence>
<dbReference type="Gene3D" id="3.30.70.100">
    <property type="match status" value="1"/>
</dbReference>
<accession>A0A371PAI9</accession>
<dbReference type="Proteomes" id="UP000265581">
    <property type="component" value="Unassembled WGS sequence"/>
</dbReference>
<reference evidence="2 3" key="1">
    <citation type="submission" date="2018-08" db="EMBL/GenBank/DDBJ databases">
        <title>Aeromicrobium sp. M2KJ-4, whole genome shotgun sequence.</title>
        <authorList>
            <person name="Tuo L."/>
        </authorList>
    </citation>
    <scope>NUCLEOTIDE SEQUENCE [LARGE SCALE GENOMIC DNA]</scope>
    <source>
        <strain evidence="2 3">M2KJ-4</strain>
    </source>
</reference>
<evidence type="ECO:0000313" key="2">
    <source>
        <dbReference type="EMBL" id="REK72917.1"/>
    </source>
</evidence>
<keyword evidence="3" id="KW-1185">Reference proteome</keyword>
<proteinExistence type="predicted"/>